<feature type="compositionally biased region" description="Basic residues" evidence="1">
    <location>
        <begin position="935"/>
        <end position="952"/>
    </location>
</feature>
<feature type="region of interest" description="Disordered" evidence="1">
    <location>
        <begin position="766"/>
        <end position="793"/>
    </location>
</feature>
<protein>
    <submittedName>
        <fullName evidence="2">Uncharacterized protein</fullName>
    </submittedName>
</protein>
<accession>A0AAV8ZAF7</accession>
<evidence type="ECO:0000313" key="2">
    <source>
        <dbReference type="EMBL" id="KAJ8960558.1"/>
    </source>
</evidence>
<name>A0AAV8ZAF7_9CUCU</name>
<feature type="compositionally biased region" description="Basic and acidic residues" evidence="1">
    <location>
        <begin position="908"/>
        <end position="921"/>
    </location>
</feature>
<reference evidence="2" key="1">
    <citation type="journal article" date="2023" name="Insect Mol. Biol.">
        <title>Genome sequencing provides insights into the evolution of gene families encoding plant cell wall-degrading enzymes in longhorned beetles.</title>
        <authorList>
            <person name="Shin N.R."/>
            <person name="Okamura Y."/>
            <person name="Kirsch R."/>
            <person name="Pauchet Y."/>
        </authorList>
    </citation>
    <scope>NUCLEOTIDE SEQUENCE</scope>
    <source>
        <strain evidence="2">AMC_N1</strain>
    </source>
</reference>
<feature type="region of interest" description="Disordered" evidence="1">
    <location>
        <begin position="805"/>
        <end position="863"/>
    </location>
</feature>
<proteinExistence type="predicted"/>
<dbReference type="Proteomes" id="UP001162162">
    <property type="component" value="Unassembled WGS sequence"/>
</dbReference>
<gene>
    <name evidence="2" type="ORF">NQ318_013847</name>
</gene>
<organism evidence="2 3">
    <name type="scientific">Aromia moschata</name>
    <dbReference type="NCBI Taxonomy" id="1265417"/>
    <lineage>
        <taxon>Eukaryota</taxon>
        <taxon>Metazoa</taxon>
        <taxon>Ecdysozoa</taxon>
        <taxon>Arthropoda</taxon>
        <taxon>Hexapoda</taxon>
        <taxon>Insecta</taxon>
        <taxon>Pterygota</taxon>
        <taxon>Neoptera</taxon>
        <taxon>Endopterygota</taxon>
        <taxon>Coleoptera</taxon>
        <taxon>Polyphaga</taxon>
        <taxon>Cucujiformia</taxon>
        <taxon>Chrysomeloidea</taxon>
        <taxon>Cerambycidae</taxon>
        <taxon>Cerambycinae</taxon>
        <taxon>Callichromatini</taxon>
        <taxon>Aromia</taxon>
    </lineage>
</organism>
<dbReference type="EMBL" id="JAPWTK010000008">
    <property type="protein sequence ID" value="KAJ8960558.1"/>
    <property type="molecule type" value="Genomic_DNA"/>
</dbReference>
<comment type="caution">
    <text evidence="2">The sequence shown here is derived from an EMBL/GenBank/DDBJ whole genome shotgun (WGS) entry which is preliminary data.</text>
</comment>
<evidence type="ECO:0000256" key="1">
    <source>
        <dbReference type="SAM" id="MobiDB-lite"/>
    </source>
</evidence>
<evidence type="ECO:0000313" key="3">
    <source>
        <dbReference type="Proteomes" id="UP001162162"/>
    </source>
</evidence>
<feature type="compositionally biased region" description="Polar residues" evidence="1">
    <location>
        <begin position="775"/>
        <end position="786"/>
    </location>
</feature>
<sequence length="964" mass="108515">MSQLNEKSMYFLSYEAKTSADVLKISMIYSTFTAICCLNAKDHRTCMGFAALGVLVAYPHHTEGFVATWIKAKVGQRDAETPESQLVQRTTLASAFETFNAEIRCVTDGLVVLTPQDRVDLLTLELEQYKKRWRSKVPMMSALKELCEAADLETSVRVIIRVFGDAEMSVHDEVPRILHKVLKMYEKDRGDAMNLAMLYFLHYTYCVKDTISKNADEMERSTCFVSQSNEPPDAIPRDPTEECDIVSSYESLRLDKYSCVMKYLSRSLNLFSSTITEDFHLEILPGPMLYDTLLKISHEYRLHRHRIRSLQALQTAVKVARSLNDPSRIVECIGFLVERSDVTKSYVRDLIATADELVAEIDQSDLRPAKIVMTYHMCKARAYLYHDPEAAFGIFRAASDLYEVREDKGELELVKCQLLLLHYRFVLMPCSLGLVDHGESTLLTVHAASAAVFEAYNKSNLGGPYEISVLLDANEELARLYHDLRSPREVRAYCRQTVLLAQKLVLPFRCASYLVYLAHADLRSTRLDDCQVKLNGLADILQLARRAVGADVHPEPPGGRGLEKDVETITGNLQEMVLDLPVPSHYRRQLSPSSPTLVVQPFRAPAFLRHAYCECLPCVSVEYQELVLEKVRLDALINEKQGSPEIARDLFLAALDLYERYVGRAESFKLKISSIIPPDLVPELKTEFLPALVGVLLNYSYHLMRGKSKADALKTSDKLLSLLTPRKVELGYLYAEALVQKLGYLADVPKITVSFVEADVEAVPHQTDLPKTPESKQSNVTVQRTPFFSPPERVPMKNIRIKLALDEDDASDERPQKPARRLPKTPAPKIQIYANDDPKAKTPLPIFADGKKSTKKRTATGNGVFVAPSTPVVVEPSGPKNDAALKSRTKLLTERLRQSSKKVGSESNSKDENGMKNEGRRPAVRKNLLSELGGRTRRGRARGRSRGRRGRGRCRVEAVFKAWL</sequence>
<feature type="region of interest" description="Disordered" evidence="1">
    <location>
        <begin position="893"/>
        <end position="952"/>
    </location>
</feature>
<dbReference type="AlphaFoldDB" id="A0AAV8ZAF7"/>
<keyword evidence="3" id="KW-1185">Reference proteome</keyword>